<keyword evidence="7" id="KW-1185">Reference proteome</keyword>
<dbReference type="GO" id="GO:0008757">
    <property type="term" value="F:S-adenosylmethionine-dependent methyltransferase activity"/>
    <property type="evidence" value="ECO:0007669"/>
    <property type="project" value="InterPro"/>
</dbReference>
<evidence type="ECO:0000259" key="5">
    <source>
        <dbReference type="Pfam" id="PF08241"/>
    </source>
</evidence>
<dbReference type="GO" id="GO:0032259">
    <property type="term" value="P:methylation"/>
    <property type="evidence" value="ECO:0007669"/>
    <property type="project" value="UniProtKB-KW"/>
</dbReference>
<dbReference type="SUPFAM" id="SSF53335">
    <property type="entry name" value="S-adenosyl-L-methionine-dependent methyltransferases"/>
    <property type="match status" value="1"/>
</dbReference>
<evidence type="ECO:0000313" key="7">
    <source>
        <dbReference type="Proteomes" id="UP000292855"/>
    </source>
</evidence>
<keyword evidence="3 6" id="KW-0808">Transferase</keyword>
<dbReference type="Gene3D" id="3.40.50.150">
    <property type="entry name" value="Vaccinia Virus protein VP39"/>
    <property type="match status" value="1"/>
</dbReference>
<evidence type="ECO:0000256" key="1">
    <source>
        <dbReference type="ARBA" id="ARBA00005189"/>
    </source>
</evidence>
<comment type="pathway">
    <text evidence="1">Lipid metabolism.</text>
</comment>
<dbReference type="Proteomes" id="UP000292855">
    <property type="component" value="Unassembled WGS sequence"/>
</dbReference>
<name>A0A4Q6Y025_9SPHI</name>
<evidence type="ECO:0000256" key="2">
    <source>
        <dbReference type="ARBA" id="ARBA00022603"/>
    </source>
</evidence>
<dbReference type="PANTHER" id="PTHR44307:SF2">
    <property type="entry name" value="PHOSPHOETHANOLAMINE METHYLTRANSFERASE ISOFORM X1"/>
    <property type="match status" value="1"/>
</dbReference>
<reference evidence="6 7" key="1">
    <citation type="submission" date="2019-02" db="EMBL/GenBank/DDBJ databases">
        <authorList>
            <person name="Li Y."/>
        </authorList>
    </citation>
    <scope>NUCLEOTIDE SEQUENCE [LARGE SCALE GENOMIC DNA]</scope>
    <source>
        <strain evidence="6 7">30C10-4-7</strain>
    </source>
</reference>
<gene>
    <name evidence="6" type="ORF">EWE74_08485</name>
</gene>
<protein>
    <submittedName>
        <fullName evidence="6">Class I SAM-dependent methyltransferase</fullName>
    </submittedName>
</protein>
<proteinExistence type="predicted"/>
<comment type="caution">
    <text evidence="6">The sequence shown here is derived from an EMBL/GenBank/DDBJ whole genome shotgun (WGS) entry which is preliminary data.</text>
</comment>
<evidence type="ECO:0000256" key="4">
    <source>
        <dbReference type="ARBA" id="ARBA00025707"/>
    </source>
</evidence>
<keyword evidence="2 6" id="KW-0489">Methyltransferase</keyword>
<sequence>MADNKELQELASQLRQPQGDKGVKVAEMMNETNMNMTLHSIKRLTLQEGERILELGHGNCGHLVQLLEQKRNLSYYGLEMSALMQEEAQRLNQQFFDNGQASFYLYDGLHIPFESNFFDKVFTVNTIYFWKEPEELLTELYRVIKPGGILNITYAQGDFMKQLPFVQFGFTLYNDEKIKELFDNTAFCLVEAETQTETVKSKIGETVDRPFTTITVKK</sequence>
<dbReference type="EMBL" id="SGIT01000001">
    <property type="protein sequence ID" value="RZF62954.1"/>
    <property type="molecule type" value="Genomic_DNA"/>
</dbReference>
<evidence type="ECO:0000256" key="3">
    <source>
        <dbReference type="ARBA" id="ARBA00022679"/>
    </source>
</evidence>
<dbReference type="OrthoDB" id="9770553at2"/>
<dbReference type="Pfam" id="PF08241">
    <property type="entry name" value="Methyltransf_11"/>
    <property type="match status" value="1"/>
</dbReference>
<dbReference type="InterPro" id="IPR013216">
    <property type="entry name" value="Methyltransf_11"/>
</dbReference>
<dbReference type="CDD" id="cd02440">
    <property type="entry name" value="AdoMet_MTases"/>
    <property type="match status" value="1"/>
</dbReference>
<dbReference type="AlphaFoldDB" id="A0A4Q6Y025"/>
<evidence type="ECO:0000313" key="6">
    <source>
        <dbReference type="EMBL" id="RZF62954.1"/>
    </source>
</evidence>
<accession>A0A4Q6Y025</accession>
<dbReference type="PANTHER" id="PTHR44307">
    <property type="entry name" value="PHOSPHOETHANOLAMINE METHYLTRANSFERASE"/>
    <property type="match status" value="1"/>
</dbReference>
<feature type="domain" description="Methyltransferase type 11" evidence="5">
    <location>
        <begin position="53"/>
        <end position="150"/>
    </location>
</feature>
<comment type="pathway">
    <text evidence="4">Phospholipid metabolism.</text>
</comment>
<dbReference type="InterPro" id="IPR029063">
    <property type="entry name" value="SAM-dependent_MTases_sf"/>
</dbReference>
<organism evidence="6 7">
    <name type="scientific">Sphingobacterium corticibacterium</name>
    <dbReference type="NCBI Taxonomy" id="2484746"/>
    <lineage>
        <taxon>Bacteria</taxon>
        <taxon>Pseudomonadati</taxon>
        <taxon>Bacteroidota</taxon>
        <taxon>Sphingobacteriia</taxon>
        <taxon>Sphingobacteriales</taxon>
        <taxon>Sphingobacteriaceae</taxon>
        <taxon>Sphingobacterium</taxon>
    </lineage>
</organism>